<keyword evidence="3" id="KW-0812">Transmembrane</keyword>
<evidence type="ECO:0000259" key="4">
    <source>
        <dbReference type="Pfam" id="PF07705"/>
    </source>
</evidence>
<dbReference type="InterPro" id="IPR026453">
    <property type="entry name" value="PGF_pre_PGF"/>
</dbReference>
<name>M0INE5_9EURY</name>
<proteinExistence type="predicted"/>
<organism evidence="6 7">
    <name type="scientific">Haloferax mucosum ATCC BAA-1512</name>
    <dbReference type="NCBI Taxonomy" id="662479"/>
    <lineage>
        <taxon>Archaea</taxon>
        <taxon>Methanobacteriati</taxon>
        <taxon>Methanobacteriota</taxon>
        <taxon>Stenosarchaea group</taxon>
        <taxon>Halobacteria</taxon>
        <taxon>Halobacteriales</taxon>
        <taxon>Haloferacaceae</taxon>
        <taxon>Haloferax</taxon>
    </lineage>
</organism>
<accession>M0INE5</accession>
<dbReference type="STRING" id="662479.C440_04383"/>
<evidence type="ECO:0000256" key="3">
    <source>
        <dbReference type="SAM" id="Phobius"/>
    </source>
</evidence>
<evidence type="ECO:0000313" key="6">
    <source>
        <dbReference type="EMBL" id="ELZ96984.1"/>
    </source>
</evidence>
<gene>
    <name evidence="6" type="ORF">C440_04383</name>
</gene>
<dbReference type="Pfam" id="PF07705">
    <property type="entry name" value="CARDB"/>
    <property type="match status" value="1"/>
</dbReference>
<dbReference type="Gene3D" id="2.60.40.10">
    <property type="entry name" value="Immunoglobulins"/>
    <property type="match status" value="1"/>
</dbReference>
<dbReference type="InterPro" id="IPR026371">
    <property type="entry name" value="PGF_CTERM"/>
</dbReference>
<evidence type="ECO:0000259" key="5">
    <source>
        <dbReference type="Pfam" id="PF18204"/>
    </source>
</evidence>
<feature type="domain" description="CARDB" evidence="4">
    <location>
        <begin position="303"/>
        <end position="383"/>
    </location>
</feature>
<dbReference type="PATRIC" id="fig|662479.7.peg.902"/>
<dbReference type="Proteomes" id="UP000011550">
    <property type="component" value="Unassembled WGS sequence"/>
</dbReference>
<reference evidence="6 7" key="1">
    <citation type="journal article" date="2014" name="PLoS Genet.">
        <title>Phylogenetically driven sequencing of extremely halophilic archaea reveals strategies for static and dynamic osmo-response.</title>
        <authorList>
            <person name="Becker E.A."/>
            <person name="Seitzer P.M."/>
            <person name="Tritt A."/>
            <person name="Larsen D."/>
            <person name="Krusor M."/>
            <person name="Yao A.I."/>
            <person name="Wu D."/>
            <person name="Madern D."/>
            <person name="Eisen J.A."/>
            <person name="Darling A.E."/>
            <person name="Facciotti M.T."/>
        </authorList>
    </citation>
    <scope>NUCLEOTIDE SEQUENCE [LARGE SCALE GENOMIC DNA]</scope>
    <source>
        <strain evidence="6 7">ATCC BAA-1512</strain>
    </source>
</reference>
<keyword evidence="3" id="KW-0472">Membrane</keyword>
<keyword evidence="1" id="KW-0732">Signal</keyword>
<dbReference type="InterPro" id="IPR011635">
    <property type="entry name" value="CARDB"/>
</dbReference>
<dbReference type="GO" id="GO:0005886">
    <property type="term" value="C:plasma membrane"/>
    <property type="evidence" value="ECO:0007669"/>
    <property type="project" value="UniProtKB-SubCell"/>
</dbReference>
<comment type="caution">
    <text evidence="6">The sequence shown here is derived from an EMBL/GenBank/DDBJ whole genome shotgun (WGS) entry which is preliminary data.</text>
</comment>
<feature type="transmembrane region" description="Helical" evidence="3">
    <location>
        <begin position="594"/>
        <end position="614"/>
    </location>
</feature>
<dbReference type="NCBIfam" id="TIGR04126">
    <property type="entry name" value="PGF_CTERM"/>
    <property type="match status" value="1"/>
</dbReference>
<dbReference type="EMBL" id="AOLN01000006">
    <property type="protein sequence ID" value="ELZ96984.1"/>
    <property type="molecule type" value="Genomic_DNA"/>
</dbReference>
<dbReference type="GO" id="GO:0030115">
    <property type="term" value="C:S-layer"/>
    <property type="evidence" value="ECO:0007669"/>
    <property type="project" value="UniProtKB-SubCell"/>
</dbReference>
<feature type="compositionally biased region" description="Low complexity" evidence="2">
    <location>
        <begin position="555"/>
        <end position="592"/>
    </location>
</feature>
<keyword evidence="3" id="KW-1133">Transmembrane helix</keyword>
<evidence type="ECO:0000256" key="1">
    <source>
        <dbReference type="ARBA" id="ARBA00022729"/>
    </source>
</evidence>
<sequence>MYVYSSEKTIPYDFEYGGDAALFEGESIQFVTAKLEDGSSLPDTKEDAVKRFTESDNVSAFVEHETTGNRGTTDFNFTPNESGLWMVGVVTVDDGNGFSGSNNGNLSIDGNVTFVGIDAFSVHEQKSHITTPAVAHPGKNATIEVDASALSAGNKNVSHAVAVFNEDRLSNFDYTVNATNRSNITIKTPIEQVTGTASTPANANIMGVKPQKRSFTGTKTVLSLFARLNNSTSASDNVSIRTGDKTIYASTVARVTDSKTSIDVPIPDGAPNDKYVVMHVATKEGSTETVSNRKELSVTQDAPSFTIDAGSSSISPTRVKPDETFNVSVDVENTGTATGTFAKPLKANGTAIATDRVTLDAGESDTLTYSTSIDTDGNYTLTVDGVTLGTITVKTPTTGGGGGGGDDDTPNDAYERDRLFYEDKFDAPLKGGESVSAVNITFSNKTTGEVIVQERTNVPGTVGEPDGVAVGYVKITVPKSARDDPSTLKFSVRQSKLDELDLSASDLEVQRFNDDTGDWESIDTRVVNDGDDTVVLEADTPGFSYFAITADEEPTTTTEPPTDGPTTTTEPPTDGPTTTTEPPTDGPTTTGTGVPGFGAVLAVIALLAIALVAVRRD</sequence>
<dbReference type="AlphaFoldDB" id="M0INE5"/>
<evidence type="ECO:0000313" key="7">
    <source>
        <dbReference type="Proteomes" id="UP000011550"/>
    </source>
</evidence>
<feature type="region of interest" description="Disordered" evidence="2">
    <location>
        <begin position="548"/>
        <end position="592"/>
    </location>
</feature>
<evidence type="ECO:0000256" key="2">
    <source>
        <dbReference type="SAM" id="MobiDB-lite"/>
    </source>
</evidence>
<dbReference type="NCBIfam" id="TIGR04213">
    <property type="entry name" value="PGF_pre_PGF"/>
    <property type="match status" value="1"/>
</dbReference>
<keyword evidence="7" id="KW-1185">Reference proteome</keyword>
<dbReference type="Pfam" id="PF18204">
    <property type="entry name" value="PGF-CTERM"/>
    <property type="match status" value="1"/>
</dbReference>
<dbReference type="InterPro" id="IPR013783">
    <property type="entry name" value="Ig-like_fold"/>
</dbReference>
<protein>
    <submittedName>
        <fullName evidence="6">Uncharacterized protein</fullName>
    </submittedName>
</protein>
<feature type="domain" description="PGF-CTERM archaeal protein-sorting signal" evidence="5">
    <location>
        <begin position="594"/>
        <end position="616"/>
    </location>
</feature>